<keyword evidence="6" id="KW-1185">Reference proteome</keyword>
<dbReference type="Pfam" id="PF23359">
    <property type="entry name" value="Lsr2_DNA-bd"/>
    <property type="match status" value="1"/>
</dbReference>
<sequence length="111" mass="11942">MAQRVKIILEDDLDGSPADETVTFGLDGVTYEIDLSTDNAAKLRDELAPWVGHARRSGGRKTSGSGRGSSSSAAKRTDLAAVRDWARKNGYEVSDRGRISAEIQAAYDKAN</sequence>
<evidence type="ECO:0000313" key="5">
    <source>
        <dbReference type="EMBL" id="SES49427.1"/>
    </source>
</evidence>
<dbReference type="EMBL" id="FOHB01000012">
    <property type="protein sequence ID" value="SES49427.1"/>
    <property type="molecule type" value="Genomic_DNA"/>
</dbReference>
<dbReference type="Gene3D" id="3.30.60.230">
    <property type="entry name" value="Lsr2, dimerization domain"/>
    <property type="match status" value="1"/>
</dbReference>
<evidence type="ECO:0000256" key="1">
    <source>
        <dbReference type="ARBA" id="ARBA00023125"/>
    </source>
</evidence>
<dbReference type="InterPro" id="IPR036625">
    <property type="entry name" value="E3-bd_dom_sf"/>
</dbReference>
<dbReference type="InterPro" id="IPR055370">
    <property type="entry name" value="Lsr2_DNA-bd"/>
</dbReference>
<evidence type="ECO:0000259" key="3">
    <source>
        <dbReference type="Pfam" id="PF11774"/>
    </source>
</evidence>
<dbReference type="Proteomes" id="UP000199019">
    <property type="component" value="Unassembled WGS sequence"/>
</dbReference>
<evidence type="ECO:0000259" key="4">
    <source>
        <dbReference type="Pfam" id="PF23359"/>
    </source>
</evidence>
<dbReference type="InterPro" id="IPR024412">
    <property type="entry name" value="Lsr2_dim_dom"/>
</dbReference>
<dbReference type="RefSeq" id="WP_091762956.1">
    <property type="nucleotide sequence ID" value="NZ_FOHB01000012.1"/>
</dbReference>
<feature type="domain" description="Lsr2 dimerization" evidence="3">
    <location>
        <begin position="1"/>
        <end position="58"/>
    </location>
</feature>
<dbReference type="Pfam" id="PF11774">
    <property type="entry name" value="Lsr2"/>
    <property type="match status" value="1"/>
</dbReference>
<dbReference type="AlphaFoldDB" id="A0A1H9XUH6"/>
<gene>
    <name evidence="5" type="ORF">SAMN05216199_0369</name>
</gene>
<name>A0A1H9XUH6_9MICO</name>
<dbReference type="OrthoDB" id="4113332at2"/>
<evidence type="ECO:0000256" key="2">
    <source>
        <dbReference type="SAM" id="MobiDB-lite"/>
    </source>
</evidence>
<proteinExistence type="predicted"/>
<feature type="domain" description="Lsr2 DNA-binding" evidence="4">
    <location>
        <begin position="75"/>
        <end position="110"/>
    </location>
</feature>
<dbReference type="Gene3D" id="4.10.320.10">
    <property type="entry name" value="E3-binding domain"/>
    <property type="match status" value="1"/>
</dbReference>
<organism evidence="5 6">
    <name type="scientific">Pedococcus cremeus</name>
    <dbReference type="NCBI Taxonomy" id="587636"/>
    <lineage>
        <taxon>Bacteria</taxon>
        <taxon>Bacillati</taxon>
        <taxon>Actinomycetota</taxon>
        <taxon>Actinomycetes</taxon>
        <taxon>Micrococcales</taxon>
        <taxon>Intrasporangiaceae</taxon>
        <taxon>Pedococcus</taxon>
    </lineage>
</organism>
<dbReference type="InterPro" id="IPR042261">
    <property type="entry name" value="Lsr2-like_dimerization"/>
</dbReference>
<dbReference type="STRING" id="587636.SAMN05216199_0369"/>
<feature type="compositionally biased region" description="Low complexity" evidence="2">
    <location>
        <begin position="60"/>
        <end position="74"/>
    </location>
</feature>
<dbReference type="GO" id="GO:0016746">
    <property type="term" value="F:acyltransferase activity"/>
    <property type="evidence" value="ECO:0007669"/>
    <property type="project" value="InterPro"/>
</dbReference>
<dbReference type="GO" id="GO:0003677">
    <property type="term" value="F:DNA binding"/>
    <property type="evidence" value="ECO:0007669"/>
    <property type="project" value="UniProtKB-KW"/>
</dbReference>
<keyword evidence="1" id="KW-0238">DNA-binding</keyword>
<protein>
    <submittedName>
        <fullName evidence="5">Lsr2 protein</fullName>
    </submittedName>
</protein>
<feature type="region of interest" description="Disordered" evidence="2">
    <location>
        <begin position="51"/>
        <end position="77"/>
    </location>
</feature>
<reference evidence="6" key="1">
    <citation type="submission" date="2016-10" db="EMBL/GenBank/DDBJ databases">
        <authorList>
            <person name="Varghese N."/>
            <person name="Submissions S."/>
        </authorList>
    </citation>
    <scope>NUCLEOTIDE SEQUENCE [LARGE SCALE GENOMIC DNA]</scope>
    <source>
        <strain evidence="6">CGMCC 1.6963</strain>
    </source>
</reference>
<evidence type="ECO:0000313" key="6">
    <source>
        <dbReference type="Proteomes" id="UP000199019"/>
    </source>
</evidence>
<accession>A0A1H9XUH6</accession>